<comment type="catalytic activity">
    <reaction evidence="9">
        <text>N(6)-[(R)-dihydrolipoyl]-L-lysyl-[protein] + 2-methylpropanoyl-CoA = N(6)-[(R)-S(8)-2-methylpropanoyldihydrolipoyl]-L-lysyl-[protein] + CoA</text>
        <dbReference type="Rhea" id="RHEA:18865"/>
        <dbReference type="Rhea" id="RHEA-COMP:10475"/>
        <dbReference type="Rhea" id="RHEA-COMP:10497"/>
        <dbReference type="ChEBI" id="CHEBI:57287"/>
        <dbReference type="ChEBI" id="CHEBI:57338"/>
        <dbReference type="ChEBI" id="CHEBI:83100"/>
        <dbReference type="ChEBI" id="CHEBI:83142"/>
        <dbReference type="EC" id="2.3.1.168"/>
    </reaction>
    <physiologicalReaction direction="left-to-right" evidence="9">
        <dbReference type="Rhea" id="RHEA:18866"/>
    </physiologicalReaction>
</comment>
<dbReference type="InterPro" id="IPR023213">
    <property type="entry name" value="CAT-like_dom_sf"/>
</dbReference>
<reference evidence="16" key="1">
    <citation type="journal article" date="2020" name="PLoS Negl. Trop. Dis.">
        <title>High-quality nuclear genome for Sarcoptes scabiei-A critical resource for a neglected parasite.</title>
        <authorList>
            <person name="Korhonen P.K."/>
            <person name="Gasser R.B."/>
            <person name="Ma G."/>
            <person name="Wang T."/>
            <person name="Stroehlein A.J."/>
            <person name="Young N.D."/>
            <person name="Ang C.S."/>
            <person name="Fernando D.D."/>
            <person name="Lu H.C."/>
            <person name="Taylor S."/>
            <person name="Reynolds S.L."/>
            <person name="Mofiz E."/>
            <person name="Najaraj S.H."/>
            <person name="Gowda H."/>
            <person name="Madugundu A."/>
            <person name="Renuse S."/>
            <person name="Holt D."/>
            <person name="Pandey A."/>
            <person name="Papenfuss A.T."/>
            <person name="Fischer K."/>
        </authorList>
    </citation>
    <scope>NUCLEOTIDE SEQUENCE [LARGE SCALE GENOMIC DNA]</scope>
</reference>
<dbReference type="Pfam" id="PF00364">
    <property type="entry name" value="Biotin_lipoyl"/>
    <property type="match status" value="1"/>
</dbReference>
<evidence type="ECO:0000313" key="15">
    <source>
        <dbReference type="EnsemblMetazoa" id="KAF7491259.1"/>
    </source>
</evidence>
<dbReference type="PANTHER" id="PTHR43178">
    <property type="entry name" value="DIHYDROLIPOAMIDE ACETYLTRANSFERASE COMPONENT OF PYRUVATE DEHYDROGENASE COMPLEX"/>
    <property type="match status" value="1"/>
</dbReference>
<dbReference type="Gene3D" id="2.40.50.100">
    <property type="match status" value="1"/>
</dbReference>
<dbReference type="EC" id="2.3.1.-" evidence="10"/>
<dbReference type="FunFam" id="2.40.50.100:FF:000013">
    <property type="entry name" value="Dihydrolipoamide acetyltransferase component of pyruvate dehydrogenase complex"/>
    <property type="match status" value="1"/>
</dbReference>
<keyword evidence="5 10" id="KW-0450">Lipoyl</keyword>
<dbReference type="InterPro" id="IPR011053">
    <property type="entry name" value="Single_hybrid_motif"/>
</dbReference>
<comment type="subcellular location">
    <subcellularLocation>
        <location evidence="2">Mitochondrion matrix</location>
    </subcellularLocation>
</comment>
<accession>A0A834R5E8</accession>
<dbReference type="InterPro" id="IPR004167">
    <property type="entry name" value="PSBD"/>
</dbReference>
<evidence type="ECO:0000256" key="5">
    <source>
        <dbReference type="ARBA" id="ARBA00022823"/>
    </source>
</evidence>
<evidence type="ECO:0000256" key="1">
    <source>
        <dbReference type="ARBA" id="ARBA00001938"/>
    </source>
</evidence>
<evidence type="ECO:0000256" key="2">
    <source>
        <dbReference type="ARBA" id="ARBA00004305"/>
    </source>
</evidence>
<dbReference type="SUPFAM" id="SSF51230">
    <property type="entry name" value="Single hybrid motif"/>
    <property type="match status" value="1"/>
</dbReference>
<evidence type="ECO:0000256" key="6">
    <source>
        <dbReference type="ARBA" id="ARBA00022946"/>
    </source>
</evidence>
<evidence type="ECO:0000313" key="14">
    <source>
        <dbReference type="EMBL" id="KAF7491259.1"/>
    </source>
</evidence>
<dbReference type="AlphaFoldDB" id="A0A834R5E8"/>
<dbReference type="PROSITE" id="PS51826">
    <property type="entry name" value="PSBD"/>
    <property type="match status" value="1"/>
</dbReference>
<dbReference type="Pfam" id="PF00198">
    <property type="entry name" value="2-oxoacid_dh"/>
    <property type="match status" value="1"/>
</dbReference>
<feature type="domain" description="Lipoyl-binding" evidence="12">
    <location>
        <begin position="229"/>
        <end position="304"/>
    </location>
</feature>
<dbReference type="GO" id="GO:0005829">
    <property type="term" value="C:cytosol"/>
    <property type="evidence" value="ECO:0007669"/>
    <property type="project" value="UniProtKB-ARBA"/>
</dbReference>
<dbReference type="InterPro" id="IPR003016">
    <property type="entry name" value="2-oxoA_DH_lipoyl-BS"/>
</dbReference>
<dbReference type="InterPro" id="IPR050743">
    <property type="entry name" value="2-oxoacid_DH_E2_comp"/>
</dbReference>
<reference evidence="14" key="2">
    <citation type="submission" date="2020-01" db="EMBL/GenBank/DDBJ databases">
        <authorList>
            <person name="Korhonen P.K.K."/>
            <person name="Guangxu M.G."/>
            <person name="Wang T.W."/>
            <person name="Stroehlein A.J.S."/>
            <person name="Young N.D."/>
            <person name="Ang C.-S.A."/>
            <person name="Fernando D.W.F."/>
            <person name="Lu H.L."/>
            <person name="Taylor S.T."/>
            <person name="Ehtesham M.E.M."/>
            <person name="Najaraj S.H.N."/>
            <person name="Harsha G.H.G."/>
            <person name="Madugundu A.M."/>
            <person name="Renuse S.R."/>
            <person name="Holt D.H."/>
            <person name="Pandey A.P."/>
            <person name="Papenfuss A.P."/>
            <person name="Gasser R.B.G."/>
            <person name="Fischer K.F."/>
        </authorList>
    </citation>
    <scope>NUCLEOTIDE SEQUENCE</scope>
    <source>
        <strain evidence="14">SSS_KF_BRIS2020</strain>
    </source>
</reference>
<evidence type="ECO:0000256" key="11">
    <source>
        <dbReference type="SAM" id="MobiDB-lite"/>
    </source>
</evidence>
<dbReference type="Pfam" id="PF02817">
    <property type="entry name" value="E3_binding"/>
    <property type="match status" value="1"/>
</dbReference>
<dbReference type="GO" id="GO:0031405">
    <property type="term" value="F:lipoic acid binding"/>
    <property type="evidence" value="ECO:0007669"/>
    <property type="project" value="TreeGrafter"/>
</dbReference>
<evidence type="ECO:0000256" key="9">
    <source>
        <dbReference type="ARBA" id="ARBA00051775"/>
    </source>
</evidence>
<dbReference type="EMBL" id="WVUK01000060">
    <property type="protein sequence ID" value="KAF7491259.1"/>
    <property type="molecule type" value="Genomic_DNA"/>
</dbReference>
<evidence type="ECO:0000259" key="12">
    <source>
        <dbReference type="PROSITE" id="PS50968"/>
    </source>
</evidence>
<reference evidence="15" key="3">
    <citation type="submission" date="2022-06" db="UniProtKB">
        <authorList>
            <consortium name="EnsemblMetazoa"/>
        </authorList>
    </citation>
    <scope>IDENTIFICATION</scope>
</reference>
<dbReference type="FunFam" id="4.10.320.10:FF:000002">
    <property type="entry name" value="Dihydrolipoamide acetyltransferase component of pyruvate dehydrogenase complex"/>
    <property type="match status" value="1"/>
</dbReference>
<evidence type="ECO:0000313" key="16">
    <source>
        <dbReference type="Proteomes" id="UP000070412"/>
    </source>
</evidence>
<name>A0A834R5E8_SARSC</name>
<keyword evidence="16" id="KW-1185">Reference proteome</keyword>
<dbReference type="GO" id="GO:0043754">
    <property type="term" value="F:dihydrolipoamide branched chain acyltransferase activity"/>
    <property type="evidence" value="ECO:0007669"/>
    <property type="project" value="UniProtKB-EC"/>
</dbReference>
<dbReference type="PROSITE" id="PS50968">
    <property type="entry name" value="BIOTINYL_LIPOYL"/>
    <property type="match status" value="1"/>
</dbReference>
<keyword evidence="8 10" id="KW-0012">Acyltransferase</keyword>
<evidence type="ECO:0000259" key="13">
    <source>
        <dbReference type="PROSITE" id="PS51826"/>
    </source>
</evidence>
<keyword evidence="6" id="KW-0809">Transit peptide</keyword>
<dbReference type="SUPFAM" id="SSF52777">
    <property type="entry name" value="CoA-dependent acyltransferases"/>
    <property type="match status" value="1"/>
</dbReference>
<dbReference type="SUPFAM" id="SSF47005">
    <property type="entry name" value="Peripheral subunit-binding domain of 2-oxo acid dehydrogenase complex"/>
    <property type="match status" value="1"/>
</dbReference>
<dbReference type="PROSITE" id="PS00189">
    <property type="entry name" value="LIPOYL"/>
    <property type="match status" value="1"/>
</dbReference>
<dbReference type="InterPro" id="IPR000089">
    <property type="entry name" value="Biotin_lipoyl"/>
</dbReference>
<feature type="region of interest" description="Disordered" evidence="11">
    <location>
        <begin position="384"/>
        <end position="408"/>
    </location>
</feature>
<dbReference type="GO" id="GO:0016407">
    <property type="term" value="F:acetyltransferase activity"/>
    <property type="evidence" value="ECO:0007669"/>
    <property type="project" value="TreeGrafter"/>
</dbReference>
<dbReference type="CDD" id="cd06849">
    <property type="entry name" value="lipoyl_domain"/>
    <property type="match status" value="1"/>
</dbReference>
<feature type="region of interest" description="Disordered" evidence="11">
    <location>
        <begin position="20"/>
        <end position="44"/>
    </location>
</feature>
<dbReference type="Proteomes" id="UP000070412">
    <property type="component" value="Unassembled WGS sequence"/>
</dbReference>
<dbReference type="Gene3D" id="3.30.559.10">
    <property type="entry name" value="Chloramphenicol acetyltransferase-like domain"/>
    <property type="match status" value="1"/>
</dbReference>
<feature type="compositionally biased region" description="Polar residues" evidence="11">
    <location>
        <begin position="384"/>
        <end position="393"/>
    </location>
</feature>
<evidence type="ECO:0000256" key="8">
    <source>
        <dbReference type="ARBA" id="ARBA00023315"/>
    </source>
</evidence>
<dbReference type="PANTHER" id="PTHR43178:SF5">
    <property type="entry name" value="LIPOAMIDE ACYLTRANSFERASE COMPONENT OF BRANCHED-CHAIN ALPHA-KETO ACID DEHYDROGENASE COMPLEX, MITOCHONDRIAL"/>
    <property type="match status" value="1"/>
</dbReference>
<feature type="compositionally biased region" description="Pro residues" evidence="11">
    <location>
        <begin position="26"/>
        <end position="38"/>
    </location>
</feature>
<keyword evidence="4 10" id="KW-0808">Transferase</keyword>
<keyword evidence="7" id="KW-0496">Mitochondrion</keyword>
<evidence type="ECO:0000256" key="7">
    <source>
        <dbReference type="ARBA" id="ARBA00023128"/>
    </source>
</evidence>
<organism evidence="14">
    <name type="scientific">Sarcoptes scabiei</name>
    <name type="common">Itch mite</name>
    <name type="synonym">Acarus scabiei</name>
    <dbReference type="NCBI Taxonomy" id="52283"/>
    <lineage>
        <taxon>Eukaryota</taxon>
        <taxon>Metazoa</taxon>
        <taxon>Ecdysozoa</taxon>
        <taxon>Arthropoda</taxon>
        <taxon>Chelicerata</taxon>
        <taxon>Arachnida</taxon>
        <taxon>Acari</taxon>
        <taxon>Acariformes</taxon>
        <taxon>Sarcoptiformes</taxon>
        <taxon>Astigmata</taxon>
        <taxon>Psoroptidia</taxon>
        <taxon>Sarcoptoidea</taxon>
        <taxon>Sarcoptidae</taxon>
        <taxon>Sarcoptinae</taxon>
        <taxon>Sarcoptes</taxon>
    </lineage>
</organism>
<proteinExistence type="inferred from homology"/>
<comment type="cofactor">
    <cofactor evidence="1 10">
        <name>(R)-lipoate</name>
        <dbReference type="ChEBI" id="CHEBI:83088"/>
    </cofactor>
</comment>
<dbReference type="Gene3D" id="4.10.320.10">
    <property type="entry name" value="E3-binding domain"/>
    <property type="match status" value="1"/>
</dbReference>
<gene>
    <name evidence="14" type="ORF">SSS_3680</name>
</gene>
<feature type="domain" description="Peripheral subunit-binding (PSBD)" evidence="13">
    <location>
        <begin position="342"/>
        <end position="379"/>
    </location>
</feature>
<evidence type="ECO:0000256" key="10">
    <source>
        <dbReference type="RuleBase" id="RU003423"/>
    </source>
</evidence>
<dbReference type="GO" id="GO:0005759">
    <property type="term" value="C:mitochondrial matrix"/>
    <property type="evidence" value="ECO:0007669"/>
    <property type="project" value="UniProtKB-SubCell"/>
</dbReference>
<dbReference type="InterPro" id="IPR036625">
    <property type="entry name" value="E3-bd_dom_sf"/>
</dbReference>
<dbReference type="EnsemblMetazoa" id="SSS_3680s_mrna">
    <property type="protein sequence ID" value="KAF7491259.1"/>
    <property type="gene ID" value="SSS_3680"/>
</dbReference>
<dbReference type="OrthoDB" id="202158at2759"/>
<sequence>MLLDHLRHNGRLLARISNNGNTLAIRPPPQQQQTPPSPSSSSSSSSYSLSLSLISSRSSSSSSSSSSARLIFSLNSSSRTRLWPSSSTPKLILSLLLSSRSPSPSSPSSSLLKFQRSIEKTDRMPLAIIVNGNESHQNDLENLKNNFIVSHPNHYHTPHRRHQNHRHRYLNYIHPQCNRIGTIPNIRNIHHCSLMIYGRMKWDDLIFNENNLRKYFSTTSDGSSGNNSIVSFILSDIGEGISEVVVKEWFVDIGDRVQQFDNICEVQSDKASVTITSRYDGIIKKIYYKIDEMAKVGQPLVDILLDDADSTETEQEQQKLVEEISDQTETTKIDYLGGGKILTTPAVRRLAMEHKIQLSDIIGTGRDGRILKTDVLEFIQNQQTDTKQSSQNEIIEKSKESSKQTVSFPTKSTINQAMINQSIDGERIQPMSSVTKGMFKTMTKSLSIPHFGLSEEIEVSHLNEIRTEINRILTNENANNPQLSYMPFFIKAISLALKEFPILNSSIDDSNEKIIYKNYHNIGIAVDTPQGLLVPNIKNVQQLGVLEIANELHRLKELARKGQIGLGDLSGGTISVSNIGSVSSFDSFPRILIASKSHFYLLQGRWYVWYTNFDAIRGCDCCYRKNSTTT</sequence>
<evidence type="ECO:0000256" key="4">
    <source>
        <dbReference type="ARBA" id="ARBA00022679"/>
    </source>
</evidence>
<protein>
    <recommendedName>
        <fullName evidence="10">Dihydrolipoamide acetyltransferase component of pyruvate dehydrogenase complex</fullName>
        <ecNumber evidence="10">2.3.1.-</ecNumber>
    </recommendedName>
</protein>
<comment type="similarity">
    <text evidence="3 10">Belongs to the 2-oxoacid dehydrogenase family.</text>
</comment>
<evidence type="ECO:0000256" key="3">
    <source>
        <dbReference type="ARBA" id="ARBA00007317"/>
    </source>
</evidence>
<dbReference type="InterPro" id="IPR001078">
    <property type="entry name" value="2-oxoacid_DH_actylTfrase"/>
</dbReference>